<evidence type="ECO:0000313" key="3">
    <source>
        <dbReference type="Proteomes" id="UP000550707"/>
    </source>
</evidence>
<accession>A0A7J8C8N5</accession>
<comment type="caution">
    <text evidence="2">The sequence shown here is derived from an EMBL/GenBank/DDBJ whole genome shotgun (WGS) entry which is preliminary data.</text>
</comment>
<dbReference type="InParanoid" id="A0A7J8C8N5"/>
<keyword evidence="3" id="KW-1185">Reference proteome</keyword>
<reference evidence="2 3" key="1">
    <citation type="journal article" date="2020" name="Nature">
        <title>Six reference-quality genomes reveal evolution of bat adaptations.</title>
        <authorList>
            <person name="Jebb D."/>
            <person name="Huang Z."/>
            <person name="Pippel M."/>
            <person name="Hughes G.M."/>
            <person name="Lavrichenko K."/>
            <person name="Devanna P."/>
            <person name="Winkler S."/>
            <person name="Jermiin L.S."/>
            <person name="Skirmuntt E.C."/>
            <person name="Katzourakis A."/>
            <person name="Burkitt-Gray L."/>
            <person name="Ray D.A."/>
            <person name="Sullivan K.A.M."/>
            <person name="Roscito J.G."/>
            <person name="Kirilenko B.M."/>
            <person name="Davalos L.M."/>
            <person name="Corthals A.P."/>
            <person name="Power M.L."/>
            <person name="Jones G."/>
            <person name="Ransome R.D."/>
            <person name="Dechmann D.K.N."/>
            <person name="Locatelli A.G."/>
            <person name="Puechmaille S.J."/>
            <person name="Fedrigo O."/>
            <person name="Jarvis E.D."/>
            <person name="Hiller M."/>
            <person name="Vernes S.C."/>
            <person name="Myers E.W."/>
            <person name="Teeling E.C."/>
        </authorList>
    </citation>
    <scope>NUCLEOTIDE SEQUENCE [LARGE SCALE GENOMIC DNA]</scope>
    <source>
        <strain evidence="2">MMolMol1</strain>
        <tissue evidence="2">Muscle</tissue>
    </source>
</reference>
<gene>
    <name evidence="2" type="ORF">HJG59_009888</name>
</gene>
<evidence type="ECO:0000256" key="1">
    <source>
        <dbReference type="SAM" id="MobiDB-lite"/>
    </source>
</evidence>
<protein>
    <submittedName>
        <fullName evidence="2">Uncharacterized protein</fullName>
    </submittedName>
</protein>
<sequence>MSPDVLAWPGTMGSERQSHQGPGSGKSAPSSDSPLFPARFSLLLLRDSYLSQTSYNSALSSPLACPTLRSLTRSLVIPVSRACLHSPTRGPSPGSLKPPPFLSLSFQSPPVVPPTFPHDLCLP</sequence>
<dbReference type="Proteomes" id="UP000550707">
    <property type="component" value="Unassembled WGS sequence"/>
</dbReference>
<organism evidence="2 3">
    <name type="scientific">Molossus molossus</name>
    <name type="common">Pallas' mastiff bat</name>
    <name type="synonym">Vespertilio molossus</name>
    <dbReference type="NCBI Taxonomy" id="27622"/>
    <lineage>
        <taxon>Eukaryota</taxon>
        <taxon>Metazoa</taxon>
        <taxon>Chordata</taxon>
        <taxon>Craniata</taxon>
        <taxon>Vertebrata</taxon>
        <taxon>Euteleostomi</taxon>
        <taxon>Mammalia</taxon>
        <taxon>Eutheria</taxon>
        <taxon>Laurasiatheria</taxon>
        <taxon>Chiroptera</taxon>
        <taxon>Yangochiroptera</taxon>
        <taxon>Molossidae</taxon>
        <taxon>Molossus</taxon>
    </lineage>
</organism>
<name>A0A7J8C8N5_MOLMO</name>
<feature type="region of interest" description="Disordered" evidence="1">
    <location>
        <begin position="1"/>
        <end position="32"/>
    </location>
</feature>
<proteinExistence type="predicted"/>
<dbReference type="EMBL" id="JACASF010000021">
    <property type="protein sequence ID" value="KAF6407207.1"/>
    <property type="molecule type" value="Genomic_DNA"/>
</dbReference>
<evidence type="ECO:0000313" key="2">
    <source>
        <dbReference type="EMBL" id="KAF6407207.1"/>
    </source>
</evidence>
<dbReference type="AlphaFoldDB" id="A0A7J8C8N5"/>